<dbReference type="Proteomes" id="UP000305067">
    <property type="component" value="Unassembled WGS sequence"/>
</dbReference>
<evidence type="ECO:0000313" key="2">
    <source>
        <dbReference type="Proteomes" id="UP000305067"/>
    </source>
</evidence>
<name>A0A5C3Q0M7_9AGAR</name>
<evidence type="ECO:0000313" key="1">
    <source>
        <dbReference type="EMBL" id="TFK95522.1"/>
    </source>
</evidence>
<keyword evidence="2" id="KW-1185">Reference proteome</keyword>
<protein>
    <submittedName>
        <fullName evidence="1">Uncharacterized protein</fullName>
    </submittedName>
</protein>
<dbReference type="AlphaFoldDB" id="A0A5C3Q0M7"/>
<dbReference type="EMBL" id="ML178882">
    <property type="protein sequence ID" value="TFK95522.1"/>
    <property type="molecule type" value="Genomic_DNA"/>
</dbReference>
<gene>
    <name evidence="1" type="ORF">BDV98DRAFT_378890</name>
</gene>
<organism evidence="1 2">
    <name type="scientific">Pterulicium gracile</name>
    <dbReference type="NCBI Taxonomy" id="1884261"/>
    <lineage>
        <taxon>Eukaryota</taxon>
        <taxon>Fungi</taxon>
        <taxon>Dikarya</taxon>
        <taxon>Basidiomycota</taxon>
        <taxon>Agaricomycotina</taxon>
        <taxon>Agaricomycetes</taxon>
        <taxon>Agaricomycetidae</taxon>
        <taxon>Agaricales</taxon>
        <taxon>Pleurotineae</taxon>
        <taxon>Pterulaceae</taxon>
        <taxon>Pterulicium</taxon>
    </lineage>
</organism>
<reference evidence="1 2" key="1">
    <citation type="journal article" date="2019" name="Nat. Ecol. Evol.">
        <title>Megaphylogeny resolves global patterns of mushroom evolution.</title>
        <authorList>
            <person name="Varga T."/>
            <person name="Krizsan K."/>
            <person name="Foldi C."/>
            <person name="Dima B."/>
            <person name="Sanchez-Garcia M."/>
            <person name="Sanchez-Ramirez S."/>
            <person name="Szollosi G.J."/>
            <person name="Szarkandi J.G."/>
            <person name="Papp V."/>
            <person name="Albert L."/>
            <person name="Andreopoulos W."/>
            <person name="Angelini C."/>
            <person name="Antonin V."/>
            <person name="Barry K.W."/>
            <person name="Bougher N.L."/>
            <person name="Buchanan P."/>
            <person name="Buyck B."/>
            <person name="Bense V."/>
            <person name="Catcheside P."/>
            <person name="Chovatia M."/>
            <person name="Cooper J."/>
            <person name="Damon W."/>
            <person name="Desjardin D."/>
            <person name="Finy P."/>
            <person name="Geml J."/>
            <person name="Haridas S."/>
            <person name="Hughes K."/>
            <person name="Justo A."/>
            <person name="Karasinski D."/>
            <person name="Kautmanova I."/>
            <person name="Kiss B."/>
            <person name="Kocsube S."/>
            <person name="Kotiranta H."/>
            <person name="LaButti K.M."/>
            <person name="Lechner B.E."/>
            <person name="Liimatainen K."/>
            <person name="Lipzen A."/>
            <person name="Lukacs Z."/>
            <person name="Mihaltcheva S."/>
            <person name="Morgado L.N."/>
            <person name="Niskanen T."/>
            <person name="Noordeloos M.E."/>
            <person name="Ohm R.A."/>
            <person name="Ortiz-Santana B."/>
            <person name="Ovrebo C."/>
            <person name="Racz N."/>
            <person name="Riley R."/>
            <person name="Savchenko A."/>
            <person name="Shiryaev A."/>
            <person name="Soop K."/>
            <person name="Spirin V."/>
            <person name="Szebenyi C."/>
            <person name="Tomsovsky M."/>
            <person name="Tulloss R.E."/>
            <person name="Uehling J."/>
            <person name="Grigoriev I.V."/>
            <person name="Vagvolgyi C."/>
            <person name="Papp T."/>
            <person name="Martin F.M."/>
            <person name="Miettinen O."/>
            <person name="Hibbett D.S."/>
            <person name="Nagy L.G."/>
        </authorList>
    </citation>
    <scope>NUCLEOTIDE SEQUENCE [LARGE SCALE GENOMIC DNA]</scope>
    <source>
        <strain evidence="1 2">CBS 309.79</strain>
    </source>
</reference>
<proteinExistence type="predicted"/>
<sequence length="233" mass="26296">MKNEKMECRCDRSNRVIDSMHSYNVGQKIPEDYTQALWDTFPRLLFGLLAAVMRRFDPVRAARILVPNTHPSTIPEVGPVDPEDRAFFRLSCYLLGPNQVKMFRICLLWFEGTKDSAVFSFIVQAATYPGAATALDKAILKFPDFPHRLFMAIGGNIYRYWSGDYAGREGPSKPNATSCCSWTSSSSAAWGDPDQRSSGVSTPLSSWRRQRNVCTYSTYTGCIAGQSDFKWRN</sequence>
<accession>A0A5C3Q0M7</accession>